<comment type="domain">
    <text evidence="7">Possesses an unusual extended V-shaped dimeric structure with each monomer consisting of three distinct domains arranged along a curved 'spinal' alpha-helix. The N-terminal catalytic domain specifically recognizes the glutamate moiety of the substrate. The second domain is the NADPH-binding domain, and the third C-terminal domain is responsible for dimerization.</text>
</comment>
<dbReference type="Pfam" id="PF00152">
    <property type="entry name" value="tRNA-synt_2"/>
    <property type="match status" value="1"/>
</dbReference>
<evidence type="ECO:0000313" key="12">
    <source>
        <dbReference type="Proteomes" id="UP000585638"/>
    </source>
</evidence>
<feature type="binding site" evidence="7">
    <location>
        <begin position="198"/>
        <end position="203"/>
    </location>
    <ligand>
        <name>NADP(+)</name>
        <dbReference type="ChEBI" id="CHEBI:58349"/>
    </ligand>
</feature>
<sequence length="600" mass="65001">MGESGTRFQVVALEHRKLNRDALDQLAAAHISAGNETSRSELFRRGLGAPVDDLAVIDKCNAIMVAATFAVPTDRHFARDLLLRRWLDLAPGLGPHLPRVEHHCGAKAVEFLGEVAVGLHSVVLGDSQVYAQVVAGLAEARTAGRQDSAFTLLARRLRPLLHAVRTTTSLQQGNVSLERVACSRIARVTSARSVAVVGLGRTGRLIAEILGKETAHEVFACNRTPGKAGAAREVDWGDLDRIAEADVIVLCLTNTPETVAYAGKLFGHLTERHLLIDMSSPSITRQLDATTTAEVVGIDHLSEDAASNLSARKQSVNKARRIVGEWTEEVITALTAPPPVVSWRPPDDPGLLAHRARVLTHWRDQLAAEGFAEIQTPCLVPADLVTEGLARRRSAQLHHQLAVVGGMDKVYEIGPVWDGEETTMLQVEMRAPVDLSDLARRAVDLVRLAVPMADGPASTLDYGEALDRLNRAGHDVDYGIELSFAHRRLLGDLIGERVFVVTNHPASRQRFAAARGSAVGRTATFDVVLDGHRVGDGGLHETDSHELRKQVALAGLPAQRYDSFIAHLDQAPPHGGFRLSLDRLTDRSRVTQPGREGIQG</sequence>
<comment type="catalytic activity">
    <reaction evidence="7">
        <text>(S)-4-amino-5-oxopentanoate + tRNA(Glu) + NADP(+) = L-glutamyl-tRNA(Glu) + NADPH + H(+)</text>
        <dbReference type="Rhea" id="RHEA:12344"/>
        <dbReference type="Rhea" id="RHEA-COMP:9663"/>
        <dbReference type="Rhea" id="RHEA-COMP:9680"/>
        <dbReference type="ChEBI" id="CHEBI:15378"/>
        <dbReference type="ChEBI" id="CHEBI:57501"/>
        <dbReference type="ChEBI" id="CHEBI:57783"/>
        <dbReference type="ChEBI" id="CHEBI:58349"/>
        <dbReference type="ChEBI" id="CHEBI:78442"/>
        <dbReference type="ChEBI" id="CHEBI:78520"/>
        <dbReference type="EC" id="1.2.1.70"/>
    </reaction>
</comment>
<feature type="binding site" evidence="7">
    <location>
        <position position="132"/>
    </location>
    <ligand>
        <name>substrate</name>
    </ligand>
</feature>
<dbReference type="InterPro" id="IPR036343">
    <property type="entry name" value="GluRdtase_N_sf"/>
</dbReference>
<reference evidence="11 12" key="1">
    <citation type="submission" date="2020-08" db="EMBL/GenBank/DDBJ databases">
        <title>Sequencing the genomes of 1000 actinobacteria strains.</title>
        <authorList>
            <person name="Klenk H.-P."/>
        </authorList>
    </citation>
    <scope>NUCLEOTIDE SEQUENCE [LARGE SCALE GENOMIC DNA]</scope>
    <source>
        <strain evidence="11 12">DSM 43851</strain>
    </source>
</reference>
<dbReference type="InterPro" id="IPR036291">
    <property type="entry name" value="NAD(P)-bd_dom_sf"/>
</dbReference>
<gene>
    <name evidence="7" type="primary">hemA</name>
    <name evidence="11" type="ORF">BJ998_007561</name>
</gene>
<proteinExistence type="inferred from homology"/>
<name>A0A7W9KPR7_9PSEU</name>
<keyword evidence="5 7" id="KW-0560">Oxidoreductase</keyword>
<evidence type="ECO:0000259" key="10">
    <source>
        <dbReference type="Pfam" id="PF05201"/>
    </source>
</evidence>
<dbReference type="GO" id="GO:0006418">
    <property type="term" value="P:tRNA aminoacylation for protein translation"/>
    <property type="evidence" value="ECO:0007669"/>
    <property type="project" value="InterPro"/>
</dbReference>
<dbReference type="GO" id="GO:0005524">
    <property type="term" value="F:ATP binding"/>
    <property type="evidence" value="ECO:0007669"/>
    <property type="project" value="InterPro"/>
</dbReference>
<dbReference type="Pfam" id="PF05201">
    <property type="entry name" value="GlutR_N"/>
    <property type="match status" value="1"/>
</dbReference>
<dbReference type="AlphaFoldDB" id="A0A7W9KPR7"/>
<feature type="domain" description="Glutamyl-tRNA reductase N-terminal" evidence="10">
    <location>
        <begin position="12"/>
        <end position="165"/>
    </location>
</feature>
<evidence type="ECO:0000256" key="4">
    <source>
        <dbReference type="ARBA" id="ARBA00022857"/>
    </source>
</evidence>
<keyword evidence="6 7" id="KW-0627">Porphyrin biosynthesis</keyword>
<feature type="domain" description="Aminoacyl-tRNA synthetase class II (D/K/N)" evidence="8">
    <location>
        <begin position="351"/>
        <end position="585"/>
    </location>
</feature>
<dbReference type="GO" id="GO:0008883">
    <property type="term" value="F:glutamyl-tRNA reductase activity"/>
    <property type="evidence" value="ECO:0007669"/>
    <property type="project" value="UniProtKB-UniRule"/>
</dbReference>
<evidence type="ECO:0000256" key="5">
    <source>
        <dbReference type="ARBA" id="ARBA00023002"/>
    </source>
</evidence>
<accession>A0A7W9KPR7</accession>
<organism evidence="11 12">
    <name type="scientific">Kutzneria kofuensis</name>
    <dbReference type="NCBI Taxonomy" id="103725"/>
    <lineage>
        <taxon>Bacteria</taxon>
        <taxon>Bacillati</taxon>
        <taxon>Actinomycetota</taxon>
        <taxon>Actinomycetes</taxon>
        <taxon>Pseudonocardiales</taxon>
        <taxon>Pseudonocardiaceae</taxon>
        <taxon>Kutzneria</taxon>
    </lineage>
</organism>
<dbReference type="InterPro" id="IPR015895">
    <property type="entry name" value="4pyrrol_synth_GluRdtase_N"/>
</dbReference>
<comment type="miscellaneous">
    <text evidence="7">During catalysis, the active site Cys acts as a nucleophile attacking the alpha-carbonyl group of tRNA-bound glutamate with the formation of a thioester intermediate between enzyme and glutamate, and the concomitant release of tRNA(Glu). The thioester intermediate is finally reduced by direct hydride transfer from NADPH, to form the product GSA.</text>
</comment>
<dbReference type="GO" id="GO:0050661">
    <property type="term" value="F:NADP binding"/>
    <property type="evidence" value="ECO:0007669"/>
    <property type="project" value="InterPro"/>
</dbReference>
<comment type="pathway">
    <text evidence="7">Porphyrin-containing compound metabolism; protoporphyrin-IX biosynthesis; 5-aminolevulinate from L-glutamyl-tRNA(Glu): step 1/2.</text>
</comment>
<dbReference type="GO" id="GO:0019353">
    <property type="term" value="P:protoporphyrinogen IX biosynthetic process from glutamate"/>
    <property type="evidence" value="ECO:0007669"/>
    <property type="project" value="TreeGrafter"/>
</dbReference>
<comment type="subunit">
    <text evidence="7">Homodimer.</text>
</comment>
<evidence type="ECO:0000313" key="11">
    <source>
        <dbReference type="EMBL" id="MBB5896365.1"/>
    </source>
</evidence>
<dbReference type="Pfam" id="PF01488">
    <property type="entry name" value="Shikimate_DH"/>
    <property type="match status" value="1"/>
</dbReference>
<evidence type="ECO:0000256" key="2">
    <source>
        <dbReference type="ARBA" id="ARBA00022741"/>
    </source>
</evidence>
<feature type="domain" description="Quinate/shikimate 5-dehydrogenase/glutamyl-tRNA reductase" evidence="9">
    <location>
        <begin position="187"/>
        <end position="302"/>
    </location>
</feature>
<keyword evidence="3" id="KW-0067">ATP-binding</keyword>
<keyword evidence="2" id="KW-0547">Nucleotide-binding</keyword>
<dbReference type="PANTHER" id="PTHR43013:SF1">
    <property type="entry name" value="GLUTAMYL-TRNA REDUCTASE"/>
    <property type="match status" value="1"/>
</dbReference>
<dbReference type="InterPro" id="IPR045864">
    <property type="entry name" value="aa-tRNA-synth_II/BPL/LPL"/>
</dbReference>
<comment type="similarity">
    <text evidence="7">Belongs to the glutamyl-tRNA reductase family.</text>
</comment>
<dbReference type="EMBL" id="JACHIR010000001">
    <property type="protein sequence ID" value="MBB5896365.1"/>
    <property type="molecule type" value="Genomic_DNA"/>
</dbReference>
<dbReference type="InterPro" id="IPR006151">
    <property type="entry name" value="Shikm_DH/Glu-tRNA_Rdtase"/>
</dbReference>
<dbReference type="GO" id="GO:0004812">
    <property type="term" value="F:aminoacyl-tRNA ligase activity"/>
    <property type="evidence" value="ECO:0007669"/>
    <property type="project" value="InterPro"/>
</dbReference>
<keyword evidence="4 7" id="KW-0521">NADP</keyword>
<comment type="caution">
    <text evidence="11">The sequence shown here is derived from an EMBL/GenBank/DDBJ whole genome shotgun (WGS) entry which is preliminary data.</text>
</comment>
<dbReference type="HAMAP" id="MF_00087">
    <property type="entry name" value="Glu_tRNA_reductase"/>
    <property type="match status" value="1"/>
</dbReference>
<dbReference type="SUPFAM" id="SSF69742">
    <property type="entry name" value="Glutamyl tRNA-reductase catalytic, N-terminal domain"/>
    <property type="match status" value="1"/>
</dbReference>
<feature type="binding site" evidence="7">
    <location>
        <begin position="126"/>
        <end position="128"/>
    </location>
    <ligand>
        <name>substrate</name>
    </ligand>
</feature>
<dbReference type="UniPathway" id="UPA00251">
    <property type="reaction ID" value="UER00316"/>
</dbReference>
<dbReference type="Proteomes" id="UP000585638">
    <property type="component" value="Unassembled WGS sequence"/>
</dbReference>
<comment type="caution">
    <text evidence="7">Lacks conserved residue(s) required for the propagation of feature annotation.</text>
</comment>
<evidence type="ECO:0000256" key="7">
    <source>
        <dbReference type="HAMAP-Rule" id="MF_00087"/>
    </source>
</evidence>
<dbReference type="SUPFAM" id="SSF55681">
    <property type="entry name" value="Class II aaRS and biotin synthetases"/>
    <property type="match status" value="1"/>
</dbReference>
<evidence type="ECO:0000259" key="8">
    <source>
        <dbReference type="Pfam" id="PF00152"/>
    </source>
</evidence>
<feature type="active site" description="Nucleophile" evidence="7">
    <location>
        <position position="60"/>
    </location>
</feature>
<dbReference type="SUPFAM" id="SSF51735">
    <property type="entry name" value="NAD(P)-binding Rossmann-fold domains"/>
    <property type="match status" value="1"/>
</dbReference>
<dbReference type="Gene3D" id="3.30.930.10">
    <property type="entry name" value="Bira Bifunctional Protein, Domain 2"/>
    <property type="match status" value="1"/>
</dbReference>
<keyword evidence="12" id="KW-1185">Reference proteome</keyword>
<evidence type="ECO:0000256" key="6">
    <source>
        <dbReference type="ARBA" id="ARBA00023244"/>
    </source>
</evidence>
<dbReference type="InterPro" id="IPR004364">
    <property type="entry name" value="Aa-tRNA-synt_II"/>
</dbReference>
<evidence type="ECO:0000259" key="9">
    <source>
        <dbReference type="Pfam" id="PF01488"/>
    </source>
</evidence>
<protein>
    <recommendedName>
        <fullName evidence="7">Glutamyl-tRNA reductase</fullName>
        <shortName evidence="7">GluTR</shortName>
        <ecNumber evidence="7">1.2.1.70</ecNumber>
    </recommendedName>
</protein>
<dbReference type="EC" id="1.2.1.70" evidence="7"/>
<comment type="function">
    <text evidence="7">Catalyzes the NADPH-dependent reduction of glutamyl-tRNA(Glu) to glutamate 1-semialdehyde (GSA).</text>
</comment>
<dbReference type="RefSeq" id="WP_184868032.1">
    <property type="nucleotide sequence ID" value="NZ_JACHIR010000001.1"/>
</dbReference>
<evidence type="ECO:0000256" key="1">
    <source>
        <dbReference type="ARBA" id="ARBA00022598"/>
    </source>
</evidence>
<dbReference type="Gene3D" id="3.40.50.720">
    <property type="entry name" value="NAD(P)-binding Rossmann-like Domain"/>
    <property type="match status" value="1"/>
</dbReference>
<dbReference type="Gene3D" id="3.30.460.30">
    <property type="entry name" value="Glutamyl-tRNA reductase, N-terminal domain"/>
    <property type="match status" value="1"/>
</dbReference>
<feature type="binding site" evidence="7">
    <location>
        <position position="121"/>
    </location>
    <ligand>
        <name>substrate</name>
    </ligand>
</feature>
<evidence type="ECO:0000256" key="3">
    <source>
        <dbReference type="ARBA" id="ARBA00022840"/>
    </source>
</evidence>
<dbReference type="PANTHER" id="PTHR43013">
    <property type="entry name" value="GLUTAMYL-TRNA REDUCTASE"/>
    <property type="match status" value="1"/>
</dbReference>
<keyword evidence="1" id="KW-0436">Ligase</keyword>
<dbReference type="InterPro" id="IPR000343">
    <property type="entry name" value="4pyrrol_synth_GluRdtase"/>
</dbReference>